<dbReference type="RefSeq" id="WP_190464132.1">
    <property type="nucleotide sequence ID" value="NZ_JACJPW010000019.1"/>
</dbReference>
<keyword evidence="1" id="KW-1133">Transmembrane helix</keyword>
<dbReference type="Proteomes" id="UP000641646">
    <property type="component" value="Unassembled WGS sequence"/>
</dbReference>
<gene>
    <name evidence="2" type="ORF">H6G03_09650</name>
</gene>
<sequence length="290" mass="33125">MKYTRLNHQNYLRLLSVGDIITIALQIYLNKLKSYFSLSLIAHIWLIIPVYGWAKFLALSALISRLAFGELIGETAEKSLLGKQKINQRLGNFLFANFLLVTIVISVTFCLFLLTVLILVIFLQASSRLLEPSVLDKLNKSLAFVAIITVLLVTFAILFIFLLLIGIIYSRFFIVDLPLAIEDNMSPCKALSRTWNLTNGFEFSVQWLLAIAFLITLPIQIIDQIIIEFFDWSFNYFKYNNSFLETGIAIGFLLLTNAIIMPFWQAIKAVLYYDIRNRREGLGLGLKDSD</sequence>
<feature type="transmembrane region" description="Helical" evidence="1">
    <location>
        <begin position="247"/>
        <end position="271"/>
    </location>
</feature>
<dbReference type="EMBL" id="JACJPW010000019">
    <property type="protein sequence ID" value="MBD2181367.1"/>
    <property type="molecule type" value="Genomic_DNA"/>
</dbReference>
<organism evidence="2 3">
    <name type="scientific">Aerosakkonema funiforme FACHB-1375</name>
    <dbReference type="NCBI Taxonomy" id="2949571"/>
    <lineage>
        <taxon>Bacteria</taxon>
        <taxon>Bacillati</taxon>
        <taxon>Cyanobacteriota</taxon>
        <taxon>Cyanophyceae</taxon>
        <taxon>Oscillatoriophycideae</taxon>
        <taxon>Aerosakkonematales</taxon>
        <taxon>Aerosakkonemataceae</taxon>
        <taxon>Aerosakkonema</taxon>
    </lineage>
</organism>
<keyword evidence="3" id="KW-1185">Reference proteome</keyword>
<keyword evidence="1" id="KW-0472">Membrane</keyword>
<evidence type="ECO:0000313" key="2">
    <source>
        <dbReference type="EMBL" id="MBD2181367.1"/>
    </source>
</evidence>
<protein>
    <submittedName>
        <fullName evidence="2">DUF975 domain-containing protein</fullName>
    </submittedName>
</protein>
<evidence type="ECO:0000313" key="3">
    <source>
        <dbReference type="Proteomes" id="UP000641646"/>
    </source>
</evidence>
<feature type="transmembrane region" description="Helical" evidence="1">
    <location>
        <begin position="93"/>
        <end position="122"/>
    </location>
</feature>
<reference evidence="2" key="1">
    <citation type="journal article" date="2015" name="ISME J.">
        <title>Draft Genome Sequence of Streptomyces incarnatus NRRL8089, which Produces the Nucleoside Antibiotic Sinefungin.</title>
        <authorList>
            <person name="Oshima K."/>
            <person name="Hattori M."/>
            <person name="Shimizu H."/>
            <person name="Fukuda K."/>
            <person name="Nemoto M."/>
            <person name="Inagaki K."/>
            <person name="Tamura T."/>
        </authorList>
    </citation>
    <scope>NUCLEOTIDE SEQUENCE</scope>
    <source>
        <strain evidence="2">FACHB-1375</strain>
    </source>
</reference>
<name>A0A926VCM1_9CYAN</name>
<comment type="caution">
    <text evidence="2">The sequence shown here is derived from an EMBL/GenBank/DDBJ whole genome shotgun (WGS) entry which is preliminary data.</text>
</comment>
<evidence type="ECO:0000256" key="1">
    <source>
        <dbReference type="SAM" id="Phobius"/>
    </source>
</evidence>
<feature type="transmembrane region" description="Helical" evidence="1">
    <location>
        <begin position="142"/>
        <end position="169"/>
    </location>
</feature>
<dbReference type="AlphaFoldDB" id="A0A926VCM1"/>
<accession>A0A926VCM1</accession>
<feature type="transmembrane region" description="Helical" evidence="1">
    <location>
        <begin position="12"/>
        <end position="29"/>
    </location>
</feature>
<keyword evidence="1" id="KW-0812">Transmembrane</keyword>
<proteinExistence type="predicted"/>
<feature type="transmembrane region" description="Helical" evidence="1">
    <location>
        <begin position="207"/>
        <end position="227"/>
    </location>
</feature>
<reference evidence="2" key="2">
    <citation type="submission" date="2020-08" db="EMBL/GenBank/DDBJ databases">
        <authorList>
            <person name="Chen M."/>
            <person name="Teng W."/>
            <person name="Zhao L."/>
            <person name="Hu C."/>
            <person name="Zhou Y."/>
            <person name="Han B."/>
            <person name="Song L."/>
            <person name="Shu W."/>
        </authorList>
    </citation>
    <scope>NUCLEOTIDE SEQUENCE</scope>
    <source>
        <strain evidence="2">FACHB-1375</strain>
    </source>
</reference>